<sequence>MATAWRCTDPSFHSSTTHESLDTTHALVQSSATTKRNSIHSSSCYSLQCIKQRSQPCRSTTTHALAHFSAAIKGSSNCYQQGLYFIVPSYLQHHALVHTVSNGWGAISTINFTATQATFIEQR</sequence>
<comment type="caution">
    <text evidence="1">The sequence shown here is derived from an EMBL/GenBank/DDBJ whole genome shotgun (WGS) entry which is preliminary data.</text>
</comment>
<proteinExistence type="predicted"/>
<organism evidence="1 2">
    <name type="scientific">Lichtheimia corymbifera JMRC:FSU:9682</name>
    <dbReference type="NCBI Taxonomy" id="1263082"/>
    <lineage>
        <taxon>Eukaryota</taxon>
        <taxon>Fungi</taxon>
        <taxon>Fungi incertae sedis</taxon>
        <taxon>Mucoromycota</taxon>
        <taxon>Mucoromycotina</taxon>
        <taxon>Mucoromycetes</taxon>
        <taxon>Mucorales</taxon>
        <taxon>Lichtheimiaceae</taxon>
        <taxon>Lichtheimia</taxon>
    </lineage>
</organism>
<protein>
    <submittedName>
        <fullName evidence="1">Uncharacterized protein</fullName>
    </submittedName>
</protein>
<dbReference type="VEuPathDB" id="FungiDB:LCOR_00338.1"/>
<reference evidence="1" key="1">
    <citation type="submission" date="2013-08" db="EMBL/GenBank/DDBJ databases">
        <title>Gene expansion shapes genome architecture in the human pathogen Lichtheimia corymbifera: an evolutionary genomics analysis in the ancient terrestrial Mucorales (Mucoromycotina).</title>
        <authorList>
            <person name="Schwartze V.U."/>
            <person name="Winter S."/>
            <person name="Shelest E."/>
            <person name="Marcet-Houben M."/>
            <person name="Horn F."/>
            <person name="Wehner S."/>
            <person name="Hoffmann K."/>
            <person name="Riege K."/>
            <person name="Sammeth M."/>
            <person name="Nowrousian M."/>
            <person name="Valiante V."/>
            <person name="Linde J."/>
            <person name="Jacobsen I.D."/>
            <person name="Marz M."/>
            <person name="Brakhage A.A."/>
            <person name="Gabaldon T."/>
            <person name="Bocker S."/>
            <person name="Voigt K."/>
        </authorList>
    </citation>
    <scope>NUCLEOTIDE SEQUENCE [LARGE SCALE GENOMIC DNA]</scope>
    <source>
        <strain evidence="1">FSU 9682</strain>
    </source>
</reference>
<name>A0A068RG19_9FUNG</name>
<gene>
    <name evidence="1" type="ORF">LCOR_00338.1</name>
</gene>
<dbReference type="EMBL" id="CBTN010000001">
    <property type="protein sequence ID" value="CDH48562.1"/>
    <property type="molecule type" value="Genomic_DNA"/>
</dbReference>
<evidence type="ECO:0000313" key="2">
    <source>
        <dbReference type="Proteomes" id="UP000027586"/>
    </source>
</evidence>
<keyword evidence="2" id="KW-1185">Reference proteome</keyword>
<dbReference type="AlphaFoldDB" id="A0A068RG19"/>
<accession>A0A068RG19</accession>
<evidence type="ECO:0000313" key="1">
    <source>
        <dbReference type="EMBL" id="CDH48562.1"/>
    </source>
</evidence>
<dbReference type="Proteomes" id="UP000027586">
    <property type="component" value="Unassembled WGS sequence"/>
</dbReference>